<dbReference type="Proteomes" id="UP001163624">
    <property type="component" value="Chromosome"/>
</dbReference>
<evidence type="ECO:0000313" key="2">
    <source>
        <dbReference type="EMBL" id="WAI47055.1"/>
    </source>
</evidence>
<dbReference type="CDD" id="cd06577">
    <property type="entry name" value="PASTA_pknB"/>
    <property type="match status" value="1"/>
</dbReference>
<name>A0ABY6ZSM6_9PSED</name>
<dbReference type="RefSeq" id="WP_254476339.1">
    <property type="nucleotide sequence ID" value="NZ_CP113432.1"/>
</dbReference>
<organism evidence="2 3">
    <name type="scientific">Pseudomonas triclosanedens</name>
    <dbReference type="NCBI Taxonomy" id="2961893"/>
    <lineage>
        <taxon>Bacteria</taxon>
        <taxon>Pseudomonadati</taxon>
        <taxon>Pseudomonadota</taxon>
        <taxon>Gammaproteobacteria</taxon>
        <taxon>Pseudomonadales</taxon>
        <taxon>Pseudomonadaceae</taxon>
        <taxon>Pseudomonas</taxon>
    </lineage>
</organism>
<reference evidence="2" key="1">
    <citation type="submission" date="2022-11" db="EMBL/GenBank/DDBJ databases">
        <title>Pseudomonas triclosanedens sp. nov., a triclosan degrader isolated from activated sludge.</title>
        <authorList>
            <person name="Yin Y."/>
            <person name="Lu Z."/>
        </authorList>
    </citation>
    <scope>NUCLEOTIDE SEQUENCE</scope>
    <source>
        <strain evidence="2">ZM23</strain>
    </source>
</reference>
<keyword evidence="1" id="KW-0732">Signal</keyword>
<gene>
    <name evidence="2" type="ORF">OU419_14825</name>
</gene>
<evidence type="ECO:0000256" key="1">
    <source>
        <dbReference type="SAM" id="SignalP"/>
    </source>
</evidence>
<feature type="signal peptide" evidence="1">
    <location>
        <begin position="1"/>
        <end position="19"/>
    </location>
</feature>
<protein>
    <submittedName>
        <fullName evidence="2">PASTA domain-containing protein</fullName>
    </submittedName>
</protein>
<evidence type="ECO:0000313" key="3">
    <source>
        <dbReference type="Proteomes" id="UP001163624"/>
    </source>
</evidence>
<dbReference type="EMBL" id="CP113432">
    <property type="protein sequence ID" value="WAI47055.1"/>
    <property type="molecule type" value="Genomic_DNA"/>
</dbReference>
<dbReference type="InterPro" id="IPR005543">
    <property type="entry name" value="PASTA_dom"/>
</dbReference>
<accession>A0ABY6ZSM6</accession>
<proteinExistence type="predicted"/>
<feature type="chain" id="PRO_5046762019" evidence="1">
    <location>
        <begin position="20"/>
        <end position="383"/>
    </location>
</feature>
<keyword evidence="3" id="KW-1185">Reference proteome</keyword>
<sequence>MKLLLSSTLLIASITCAHAAGTPNVLGQTYDTARQTLAAAGITPLTQEEVAKVSSEPVDDSVTEQRQQGRPEVESCSGAGVFYCYYLLKNKDGDIYGASVYIPEGGGNDRVEKLEKTSRHLELPGANGRYAADATTIALNALQMRVAAGQCDEACVQEEIARLAPKKLPVIKSTNDMFTGKPIPDYRNLNIAELMEITQQRQLGTVSFGNPEYDFNASPVSKALFLASKQSTRYCREAPKGLTCTLIFMDNQGFMIKVEMTGTDLGTMRSSAVWIANADDDMKDVSEPAQRQYVQGFRDARLASEDPRAFRSLMKTRYDKTVDAQMMIVQGLESNVKDQGTCSRLLNRAYLYVGGNNPEPMKERAIDETITVLNKSQCFIQPM</sequence>